<evidence type="ECO:0000313" key="1">
    <source>
        <dbReference type="EMBL" id="EGF97315.1"/>
    </source>
</evidence>
<dbReference type="HOGENOM" id="CLU_2320900_0_0_1"/>
<dbReference type="Proteomes" id="UP000001072">
    <property type="component" value="Unassembled WGS sequence"/>
</dbReference>
<dbReference type="InParanoid" id="F4SDG1"/>
<dbReference type="EMBL" id="GL883254">
    <property type="protein sequence ID" value="EGF97315.1"/>
    <property type="molecule type" value="Genomic_DNA"/>
</dbReference>
<dbReference type="RefSeq" id="XP_007419417.1">
    <property type="nucleotide sequence ID" value="XM_007419355.1"/>
</dbReference>
<proteinExistence type="predicted"/>
<keyword evidence="2" id="KW-1185">Reference proteome</keyword>
<dbReference type="VEuPathDB" id="FungiDB:MELLADRAFT_58252"/>
<protein>
    <submittedName>
        <fullName evidence="1">Uncharacterized protein</fullName>
    </submittedName>
</protein>
<name>F4SDG1_MELLP</name>
<sequence length="99" mass="10825">MDNLSSTMQGFGSTIEASITSTSANIDNAARLLTEPVSSHAQAVKLVYESDMNRSQRYAAVGMFGEKPLMAETYLNTPAAERDDWLEYILNKQDEGSTA</sequence>
<dbReference type="AlphaFoldDB" id="F4SDG1"/>
<dbReference type="KEGG" id="mlr:MELLADRAFT_58252"/>
<organism evidence="2">
    <name type="scientific">Melampsora larici-populina (strain 98AG31 / pathotype 3-4-7)</name>
    <name type="common">Poplar leaf rust fungus</name>
    <dbReference type="NCBI Taxonomy" id="747676"/>
    <lineage>
        <taxon>Eukaryota</taxon>
        <taxon>Fungi</taxon>
        <taxon>Dikarya</taxon>
        <taxon>Basidiomycota</taxon>
        <taxon>Pucciniomycotina</taxon>
        <taxon>Pucciniomycetes</taxon>
        <taxon>Pucciniales</taxon>
        <taxon>Melampsoraceae</taxon>
        <taxon>Melampsora</taxon>
    </lineage>
</organism>
<dbReference type="GeneID" id="18929158"/>
<gene>
    <name evidence="1" type="ORF">MELLADRAFT_58252</name>
</gene>
<evidence type="ECO:0000313" key="2">
    <source>
        <dbReference type="Proteomes" id="UP000001072"/>
    </source>
</evidence>
<accession>F4SDG1</accession>
<reference evidence="2" key="1">
    <citation type="journal article" date="2011" name="Proc. Natl. Acad. Sci. U.S.A.">
        <title>Obligate biotrophy features unraveled by the genomic analysis of rust fungi.</title>
        <authorList>
            <person name="Duplessis S."/>
            <person name="Cuomo C.A."/>
            <person name="Lin Y.-C."/>
            <person name="Aerts A."/>
            <person name="Tisserant E."/>
            <person name="Veneault-Fourrey C."/>
            <person name="Joly D.L."/>
            <person name="Hacquard S."/>
            <person name="Amselem J."/>
            <person name="Cantarel B.L."/>
            <person name="Chiu R."/>
            <person name="Coutinho P.M."/>
            <person name="Feau N."/>
            <person name="Field M."/>
            <person name="Frey P."/>
            <person name="Gelhaye E."/>
            <person name="Goldberg J."/>
            <person name="Grabherr M.G."/>
            <person name="Kodira C.D."/>
            <person name="Kohler A."/>
            <person name="Kuees U."/>
            <person name="Lindquist E.A."/>
            <person name="Lucas S.M."/>
            <person name="Mago R."/>
            <person name="Mauceli E."/>
            <person name="Morin E."/>
            <person name="Murat C."/>
            <person name="Pangilinan J.L."/>
            <person name="Park R."/>
            <person name="Pearson M."/>
            <person name="Quesneville H."/>
            <person name="Rouhier N."/>
            <person name="Sakthikumar S."/>
            <person name="Salamov A.A."/>
            <person name="Schmutz J."/>
            <person name="Selles B."/>
            <person name="Shapiro H."/>
            <person name="Tanguay P."/>
            <person name="Tuskan G.A."/>
            <person name="Henrissat B."/>
            <person name="Van de Peer Y."/>
            <person name="Rouze P."/>
            <person name="Ellis J.G."/>
            <person name="Dodds P.N."/>
            <person name="Schein J.E."/>
            <person name="Zhong S."/>
            <person name="Hamelin R.C."/>
            <person name="Grigoriev I.V."/>
            <person name="Szabo L.J."/>
            <person name="Martin F."/>
        </authorList>
    </citation>
    <scope>NUCLEOTIDE SEQUENCE [LARGE SCALE GENOMIC DNA]</scope>
    <source>
        <strain evidence="2">98AG31 / pathotype 3-4-7</strain>
    </source>
</reference>